<proteinExistence type="predicted"/>
<dbReference type="EMBL" id="ML119737">
    <property type="protein sequence ID" value="RPA76802.1"/>
    <property type="molecule type" value="Genomic_DNA"/>
</dbReference>
<name>A0A3N4HSK4_ASCIM</name>
<protein>
    <submittedName>
        <fullName evidence="1">Uncharacterized protein</fullName>
    </submittedName>
</protein>
<feature type="non-terminal residue" evidence="1">
    <location>
        <position position="228"/>
    </location>
</feature>
<reference evidence="1 2" key="1">
    <citation type="journal article" date="2018" name="Nat. Ecol. Evol.">
        <title>Pezizomycetes genomes reveal the molecular basis of ectomycorrhizal truffle lifestyle.</title>
        <authorList>
            <person name="Murat C."/>
            <person name="Payen T."/>
            <person name="Noel B."/>
            <person name="Kuo A."/>
            <person name="Morin E."/>
            <person name="Chen J."/>
            <person name="Kohler A."/>
            <person name="Krizsan K."/>
            <person name="Balestrini R."/>
            <person name="Da Silva C."/>
            <person name="Montanini B."/>
            <person name="Hainaut M."/>
            <person name="Levati E."/>
            <person name="Barry K.W."/>
            <person name="Belfiori B."/>
            <person name="Cichocki N."/>
            <person name="Clum A."/>
            <person name="Dockter R.B."/>
            <person name="Fauchery L."/>
            <person name="Guy J."/>
            <person name="Iotti M."/>
            <person name="Le Tacon F."/>
            <person name="Lindquist E.A."/>
            <person name="Lipzen A."/>
            <person name="Malagnac F."/>
            <person name="Mello A."/>
            <person name="Molinier V."/>
            <person name="Miyauchi S."/>
            <person name="Poulain J."/>
            <person name="Riccioni C."/>
            <person name="Rubini A."/>
            <person name="Sitrit Y."/>
            <person name="Splivallo R."/>
            <person name="Traeger S."/>
            <person name="Wang M."/>
            <person name="Zifcakova L."/>
            <person name="Wipf D."/>
            <person name="Zambonelli A."/>
            <person name="Paolocci F."/>
            <person name="Nowrousian M."/>
            <person name="Ottonello S."/>
            <person name="Baldrian P."/>
            <person name="Spatafora J.W."/>
            <person name="Henrissat B."/>
            <person name="Nagy L.G."/>
            <person name="Aury J.M."/>
            <person name="Wincker P."/>
            <person name="Grigoriev I.V."/>
            <person name="Bonfante P."/>
            <person name="Martin F.M."/>
        </authorList>
    </citation>
    <scope>NUCLEOTIDE SEQUENCE [LARGE SCALE GENOMIC DNA]</scope>
    <source>
        <strain evidence="1 2">RN42</strain>
    </source>
</reference>
<sequence length="228" mass="26730">MQHLVGAELDAFLDSDEYWHSRKRRQIGLPLKLPERQLGDPHSTWFWFAHYKPVEGFYMYRQFLYEESLVVPMRLRHAGISCLQDLVASYPMDDEVVQEYKELHSAMASPDYINELRKILDKGADYVLTAYEASISRIKGAEEFYFSRAPEEKSLVFIDIAMLAYLTLEASYSIVRKHTVTTETPEHYGAFRMIYDIYSRASDFIIAFSHMVLDINPESFRIRLQRGM</sequence>
<evidence type="ECO:0000313" key="2">
    <source>
        <dbReference type="Proteomes" id="UP000275078"/>
    </source>
</evidence>
<dbReference type="Proteomes" id="UP000275078">
    <property type="component" value="Unassembled WGS sequence"/>
</dbReference>
<organism evidence="1 2">
    <name type="scientific">Ascobolus immersus RN42</name>
    <dbReference type="NCBI Taxonomy" id="1160509"/>
    <lineage>
        <taxon>Eukaryota</taxon>
        <taxon>Fungi</taxon>
        <taxon>Dikarya</taxon>
        <taxon>Ascomycota</taxon>
        <taxon>Pezizomycotina</taxon>
        <taxon>Pezizomycetes</taxon>
        <taxon>Pezizales</taxon>
        <taxon>Ascobolaceae</taxon>
        <taxon>Ascobolus</taxon>
    </lineage>
</organism>
<accession>A0A3N4HSK4</accession>
<keyword evidence="2" id="KW-1185">Reference proteome</keyword>
<evidence type="ECO:0000313" key="1">
    <source>
        <dbReference type="EMBL" id="RPA76802.1"/>
    </source>
</evidence>
<gene>
    <name evidence="1" type="ORF">BJ508DRAFT_364857</name>
</gene>
<dbReference type="AlphaFoldDB" id="A0A3N4HSK4"/>